<dbReference type="SUPFAM" id="SSF140459">
    <property type="entry name" value="PE/PPE dimer-like"/>
    <property type="match status" value="1"/>
</dbReference>
<dbReference type="PANTHER" id="PTHR46766">
    <property type="entry name" value="GLUTAMINE-RICH PROTEIN 2"/>
    <property type="match status" value="1"/>
</dbReference>
<feature type="region of interest" description="Disordered" evidence="2">
    <location>
        <begin position="277"/>
        <end position="357"/>
    </location>
</feature>
<keyword evidence="7" id="KW-1185">Reference proteome</keyword>
<feature type="domain" description="PPE" evidence="4">
    <location>
        <begin position="1"/>
        <end position="162"/>
    </location>
</feature>
<dbReference type="Pfam" id="PF00823">
    <property type="entry name" value="PPE"/>
    <property type="match status" value="1"/>
</dbReference>
<comment type="caution">
    <text evidence="6">The sequence shown here is derived from an EMBL/GenBank/DDBJ whole genome shotgun (WGS) entry which is preliminary data.</text>
</comment>
<feature type="compositionally biased region" description="Low complexity" evidence="2">
    <location>
        <begin position="297"/>
        <end position="324"/>
    </location>
</feature>
<dbReference type="OrthoDB" id="4753487at2"/>
<organism evidence="6 7">
    <name type="scientific">Mycobacterium simiae</name>
    <name type="common">Mycobacterium habana</name>
    <dbReference type="NCBI Taxonomy" id="1784"/>
    <lineage>
        <taxon>Bacteria</taxon>
        <taxon>Bacillati</taxon>
        <taxon>Actinomycetota</taxon>
        <taxon>Actinomycetes</taxon>
        <taxon>Mycobacteriales</taxon>
        <taxon>Mycobacteriaceae</taxon>
        <taxon>Mycobacterium</taxon>
        <taxon>Mycobacterium simiae complex</taxon>
    </lineage>
</organism>
<dbReference type="Gene3D" id="1.20.1260.20">
    <property type="entry name" value="PPE superfamily"/>
    <property type="match status" value="1"/>
</dbReference>
<feature type="transmembrane region" description="Helical" evidence="3">
    <location>
        <begin position="243"/>
        <end position="268"/>
    </location>
</feature>
<evidence type="ECO:0000256" key="1">
    <source>
        <dbReference type="ARBA" id="ARBA00010652"/>
    </source>
</evidence>
<keyword evidence="3" id="KW-0812">Transmembrane</keyword>
<dbReference type="EMBL" id="VTZN01000044">
    <property type="protein sequence ID" value="KAA1250460.1"/>
    <property type="molecule type" value="Genomic_DNA"/>
</dbReference>
<dbReference type="Pfam" id="PF18878">
    <property type="entry name" value="PPE-PPW"/>
    <property type="match status" value="1"/>
</dbReference>
<evidence type="ECO:0000256" key="2">
    <source>
        <dbReference type="SAM" id="MobiDB-lite"/>
    </source>
</evidence>
<dbReference type="RefSeq" id="WP_149653724.1">
    <property type="nucleotide sequence ID" value="NZ_VTZN01000044.1"/>
</dbReference>
<sequence>MAMPPEVHSALLSAGQGPGSLLAAAAQWQELSNQYRMAAADLAQLLAEVEADSWQGPGATQYVAAHIPYLAWLEQSSIDSELTAAQHVMAAAAYSGAVATMPTPAELAANHAIHGILVATNFFGINTMPIALNEADYVRMWIQAADTMATYQATTEGAASAIPSIPPAPPILAPGGAAQSVQQTLPSWIIQLVKDIFDFIANPYKYFLEFFQRFGFSPAVAIVLAVIALQLYDFFWYPYYASYGLLLLPFFTPALSALSALSALTYLLHRDPAAGPHPIPAESSQRPQADVNPTVGATPATAAASSASSPINNTAPSASTAAPTSSPPTPPGISYVAPGLAPPGVSSDPTARTKSADTAIDVTAAATAVRTGTVRGYRRKRSRDKVGIRGYRDEFLEVNATTSPTIDAAAQREPAPHAAGSQGAGTLGFAGTAPASTPTPAGTIQLSFDSTSNAVPLLPLTWNTTYPEETRINE</sequence>
<keyword evidence="3" id="KW-0472">Membrane</keyword>
<dbReference type="AlphaFoldDB" id="A0A5B1BSN1"/>
<dbReference type="InterPro" id="IPR038332">
    <property type="entry name" value="PPE_sf"/>
</dbReference>
<reference evidence="6 7" key="1">
    <citation type="submission" date="2019-09" db="EMBL/GenBank/DDBJ databases">
        <title>Report of infection by Mycobacterium simiae a patient suffering from pulmonary tuberculosis.</title>
        <authorList>
            <person name="Mohanty P.S."/>
            <person name="Bansal A.K."/>
            <person name="Singh H."/>
            <person name="Sharma S."/>
            <person name="Patil S.A."/>
            <person name="Upadhaya P."/>
            <person name="Singh P.K."/>
            <person name="Kumar D."/>
            <person name="Kumar S."/>
            <person name="Singh R.K."/>
            <person name="Chaudhary B."/>
        </authorList>
    </citation>
    <scope>NUCLEOTIDE SEQUENCE [LARGE SCALE GENOMIC DNA]</scope>
    <source>
        <strain evidence="6 7">JAL-560-SIM</strain>
    </source>
</reference>
<protein>
    <submittedName>
        <fullName evidence="6">PPE family protein</fullName>
    </submittedName>
</protein>
<dbReference type="Proteomes" id="UP000324701">
    <property type="component" value="Unassembled WGS sequence"/>
</dbReference>
<dbReference type="PANTHER" id="PTHR46766:SF1">
    <property type="entry name" value="GLUTAMINE-RICH PROTEIN 2"/>
    <property type="match status" value="1"/>
</dbReference>
<proteinExistence type="inferred from homology"/>
<feature type="domain" description="PPE-PPW subfamily C-terminal" evidence="5">
    <location>
        <begin position="419"/>
        <end position="462"/>
    </location>
</feature>
<evidence type="ECO:0000313" key="6">
    <source>
        <dbReference type="EMBL" id="KAA1250460.1"/>
    </source>
</evidence>
<name>A0A5B1BSN1_MYCSI</name>
<feature type="compositionally biased region" description="Low complexity" evidence="2">
    <location>
        <begin position="429"/>
        <end position="443"/>
    </location>
</feature>
<feature type="region of interest" description="Disordered" evidence="2">
    <location>
        <begin position="412"/>
        <end position="445"/>
    </location>
</feature>
<dbReference type="InterPro" id="IPR043641">
    <property type="entry name" value="PPE-PPW_C"/>
</dbReference>
<feature type="transmembrane region" description="Helical" evidence="3">
    <location>
        <begin position="214"/>
        <end position="237"/>
    </location>
</feature>
<keyword evidence="3" id="KW-1133">Transmembrane helix</keyword>
<evidence type="ECO:0000313" key="7">
    <source>
        <dbReference type="Proteomes" id="UP000324701"/>
    </source>
</evidence>
<accession>A0A5B1BSN1</accession>
<evidence type="ECO:0000259" key="5">
    <source>
        <dbReference type="Pfam" id="PF18878"/>
    </source>
</evidence>
<evidence type="ECO:0000256" key="3">
    <source>
        <dbReference type="SAM" id="Phobius"/>
    </source>
</evidence>
<dbReference type="InterPro" id="IPR000030">
    <property type="entry name" value="PPE_dom"/>
</dbReference>
<comment type="similarity">
    <text evidence="1">Belongs to the mycobacterial PPE family.</text>
</comment>
<dbReference type="GO" id="GO:0052572">
    <property type="term" value="P:response to host immune response"/>
    <property type="evidence" value="ECO:0007669"/>
    <property type="project" value="TreeGrafter"/>
</dbReference>
<gene>
    <name evidence="6" type="ORF">F0Q45_09585</name>
</gene>
<evidence type="ECO:0000259" key="4">
    <source>
        <dbReference type="Pfam" id="PF00823"/>
    </source>
</evidence>